<reference evidence="3 4" key="1">
    <citation type="submission" date="2017-02" db="EMBL/GenBank/DDBJ databases">
        <authorList>
            <person name="Peterson S.W."/>
        </authorList>
    </citation>
    <scope>NUCLEOTIDE SEQUENCE [LARGE SCALE GENOMIC DNA]</scope>
    <source>
        <strain evidence="3 4">DSM 21481</strain>
    </source>
</reference>
<dbReference type="EMBL" id="FUZQ01000005">
    <property type="protein sequence ID" value="SKC72170.1"/>
    <property type="molecule type" value="Genomic_DNA"/>
</dbReference>
<dbReference type="Pfam" id="PF13443">
    <property type="entry name" value="HTH_26"/>
    <property type="match status" value="1"/>
</dbReference>
<protein>
    <submittedName>
        <fullName evidence="3">DNA-binding transcriptional regulator, XRE family</fullName>
    </submittedName>
</protein>
<evidence type="ECO:0000313" key="4">
    <source>
        <dbReference type="Proteomes" id="UP000189777"/>
    </source>
</evidence>
<dbReference type="RefSeq" id="WP_079575364.1">
    <property type="nucleotide sequence ID" value="NZ_FUZQ01000005.1"/>
</dbReference>
<dbReference type="OrthoDB" id="3626437at2"/>
<sequence>MIKKMAVEWDLRLRMAERGLFATTDLVPLLAERGVHLSREQVYRLVTSTPQRLSTDTLAALCDILQCTPNDLLRVIVVDQQVAKRTSAGGPAGPAPDVQRTRIRRPDHA</sequence>
<evidence type="ECO:0000256" key="1">
    <source>
        <dbReference type="SAM" id="MobiDB-lite"/>
    </source>
</evidence>
<feature type="region of interest" description="Disordered" evidence="1">
    <location>
        <begin position="84"/>
        <end position="109"/>
    </location>
</feature>
<dbReference type="Proteomes" id="UP000189777">
    <property type="component" value="Unassembled WGS sequence"/>
</dbReference>
<dbReference type="GO" id="GO:0003677">
    <property type="term" value="F:DNA binding"/>
    <property type="evidence" value="ECO:0007669"/>
    <property type="project" value="UniProtKB-KW"/>
</dbReference>
<dbReference type="STRING" id="526729.SAMN04324258_3115"/>
<dbReference type="InterPro" id="IPR001387">
    <property type="entry name" value="Cro/C1-type_HTH"/>
</dbReference>
<keyword evidence="3" id="KW-0238">DNA-binding</keyword>
<feature type="domain" description="HTH cro/C1-type" evidence="2">
    <location>
        <begin position="54"/>
        <end position="72"/>
    </location>
</feature>
<organism evidence="3 4">
    <name type="scientific">Krasilnikoviella flava</name>
    <dbReference type="NCBI Taxonomy" id="526729"/>
    <lineage>
        <taxon>Bacteria</taxon>
        <taxon>Bacillati</taxon>
        <taxon>Actinomycetota</taxon>
        <taxon>Actinomycetes</taxon>
        <taxon>Micrococcales</taxon>
        <taxon>Promicromonosporaceae</taxon>
        <taxon>Krasilnikoviella</taxon>
    </lineage>
</organism>
<dbReference type="AlphaFoldDB" id="A0A1T5L898"/>
<evidence type="ECO:0000259" key="2">
    <source>
        <dbReference type="PROSITE" id="PS50943"/>
    </source>
</evidence>
<accession>A0A1T5L898</accession>
<proteinExistence type="predicted"/>
<dbReference type="PROSITE" id="PS50943">
    <property type="entry name" value="HTH_CROC1"/>
    <property type="match status" value="1"/>
</dbReference>
<keyword evidence="4" id="KW-1185">Reference proteome</keyword>
<gene>
    <name evidence="3" type="ORF">SAMN04324258_3115</name>
</gene>
<name>A0A1T5L898_9MICO</name>
<evidence type="ECO:0000313" key="3">
    <source>
        <dbReference type="EMBL" id="SKC72170.1"/>
    </source>
</evidence>